<dbReference type="Pfam" id="PF04725">
    <property type="entry name" value="PsbR"/>
    <property type="match status" value="1"/>
</dbReference>
<proteinExistence type="inferred from homology"/>
<comment type="subcellular location">
    <subcellularLocation>
        <location evidence="1">Plastid</location>
        <location evidence="1">Chloroplast thylakoid membrane</location>
    </subcellularLocation>
</comment>
<keyword evidence="6" id="KW-0809">Transit peptide</keyword>
<organism evidence="12">
    <name type="scientific">Chloropicon primus</name>
    <dbReference type="NCBI Taxonomy" id="1764295"/>
    <lineage>
        <taxon>Eukaryota</taxon>
        <taxon>Viridiplantae</taxon>
        <taxon>Chlorophyta</taxon>
        <taxon>Chloropicophyceae</taxon>
        <taxon>Chloropicales</taxon>
        <taxon>Chloropicaceae</taxon>
        <taxon>Chloropicon</taxon>
    </lineage>
</organism>
<sequence>MATTMMQPRTRTVTRATLFGGGKKKAAGGKRKAAPKKVQKRRTPSKNESKVLDLDVGGFFNPEKYKDGAKAGGTDLAPAQKSVGYRFSGTSGSAPDVDSQGKKARLGGVVYQFASKYGGNIDEYSPIWQPDTRAPGSDVYEPGAAGLTIWFAGFVGLLLTGGFAIYTTSALAN</sequence>
<comment type="similarity">
    <text evidence="2">Belongs to the psbR family.</text>
</comment>
<evidence type="ECO:0000313" key="12">
    <source>
        <dbReference type="EMBL" id="CAD9714364.1"/>
    </source>
</evidence>
<evidence type="ECO:0000256" key="11">
    <source>
        <dbReference type="SAM" id="Phobius"/>
    </source>
</evidence>
<reference evidence="12" key="1">
    <citation type="submission" date="2021-01" db="EMBL/GenBank/DDBJ databases">
        <authorList>
            <person name="Corre E."/>
            <person name="Pelletier E."/>
            <person name="Niang G."/>
            <person name="Scheremetjew M."/>
            <person name="Finn R."/>
            <person name="Kale V."/>
            <person name="Holt S."/>
            <person name="Cochrane G."/>
            <person name="Meng A."/>
            <person name="Brown T."/>
            <person name="Cohen L."/>
        </authorList>
    </citation>
    <scope>NUCLEOTIDE SEQUENCE</scope>
    <source>
        <strain evidence="12">CCMP1205</strain>
    </source>
</reference>
<evidence type="ECO:0000256" key="6">
    <source>
        <dbReference type="ARBA" id="ARBA00022946"/>
    </source>
</evidence>
<keyword evidence="8 11" id="KW-0472">Membrane</keyword>
<dbReference type="InterPro" id="IPR006814">
    <property type="entry name" value="PSII_PsbR"/>
</dbReference>
<dbReference type="EMBL" id="HBHL01004951">
    <property type="protein sequence ID" value="CAD9714364.1"/>
    <property type="molecule type" value="Transcribed_RNA"/>
</dbReference>
<gene>
    <name evidence="12" type="ORF">CPRI1469_LOCUS3217</name>
</gene>
<evidence type="ECO:0000256" key="7">
    <source>
        <dbReference type="ARBA" id="ARBA00023078"/>
    </source>
</evidence>
<keyword evidence="4" id="KW-0602">Photosynthesis</keyword>
<keyword evidence="9" id="KW-0604">Photosystem II</keyword>
<dbReference type="GO" id="GO:0009654">
    <property type="term" value="C:photosystem II oxygen evolving complex"/>
    <property type="evidence" value="ECO:0007669"/>
    <property type="project" value="InterPro"/>
</dbReference>
<feature type="region of interest" description="Disordered" evidence="10">
    <location>
        <begin position="1"/>
        <end position="49"/>
    </location>
</feature>
<keyword evidence="3" id="KW-0150">Chloroplast</keyword>
<feature type="transmembrane region" description="Helical" evidence="11">
    <location>
        <begin position="147"/>
        <end position="166"/>
    </location>
</feature>
<evidence type="ECO:0000256" key="2">
    <source>
        <dbReference type="ARBA" id="ARBA00006659"/>
    </source>
</evidence>
<keyword evidence="11" id="KW-0812">Transmembrane</keyword>
<dbReference type="GO" id="GO:0009535">
    <property type="term" value="C:chloroplast thylakoid membrane"/>
    <property type="evidence" value="ECO:0007669"/>
    <property type="project" value="UniProtKB-SubCell"/>
</dbReference>
<protein>
    <recommendedName>
        <fullName evidence="13">Photosystem II 10 kDa polypeptide, chloroplastic</fullName>
    </recommendedName>
</protein>
<evidence type="ECO:0008006" key="13">
    <source>
        <dbReference type="Google" id="ProtNLM"/>
    </source>
</evidence>
<keyword evidence="5" id="KW-0934">Plastid</keyword>
<keyword evidence="11" id="KW-1133">Transmembrane helix</keyword>
<keyword evidence="7" id="KW-0793">Thylakoid</keyword>
<feature type="compositionally biased region" description="Polar residues" evidence="10">
    <location>
        <begin position="1"/>
        <end position="15"/>
    </location>
</feature>
<name>A0A7S2WXY1_9CHLO</name>
<dbReference type="GO" id="GO:0015979">
    <property type="term" value="P:photosynthesis"/>
    <property type="evidence" value="ECO:0007669"/>
    <property type="project" value="UniProtKB-KW"/>
</dbReference>
<dbReference type="AlphaFoldDB" id="A0A7S2WXY1"/>
<evidence type="ECO:0000256" key="8">
    <source>
        <dbReference type="ARBA" id="ARBA00023136"/>
    </source>
</evidence>
<evidence type="ECO:0000256" key="5">
    <source>
        <dbReference type="ARBA" id="ARBA00022640"/>
    </source>
</evidence>
<dbReference type="PANTHER" id="PTHR34369">
    <property type="entry name" value="PHOTOSYSTEM II 10 KDA POLYPEPTIDE, CHLOROPLASTIC"/>
    <property type="match status" value="1"/>
</dbReference>
<evidence type="ECO:0000256" key="10">
    <source>
        <dbReference type="SAM" id="MobiDB-lite"/>
    </source>
</evidence>
<evidence type="ECO:0000256" key="3">
    <source>
        <dbReference type="ARBA" id="ARBA00022528"/>
    </source>
</evidence>
<feature type="compositionally biased region" description="Basic residues" evidence="10">
    <location>
        <begin position="22"/>
        <end position="44"/>
    </location>
</feature>
<accession>A0A7S2WXY1</accession>
<evidence type="ECO:0000256" key="9">
    <source>
        <dbReference type="ARBA" id="ARBA00023276"/>
    </source>
</evidence>
<evidence type="ECO:0000256" key="4">
    <source>
        <dbReference type="ARBA" id="ARBA00022531"/>
    </source>
</evidence>
<dbReference type="PANTHER" id="PTHR34369:SF7">
    <property type="entry name" value="PHOTOSYSTEM II 10 KDA POLYPEPTIDE, CHLOROPLASTIC"/>
    <property type="match status" value="1"/>
</dbReference>
<evidence type="ECO:0000256" key="1">
    <source>
        <dbReference type="ARBA" id="ARBA00004334"/>
    </source>
</evidence>